<accession>A0A8J4U9C5</accession>
<proteinExistence type="predicted"/>
<keyword evidence="1" id="KW-0812">Transmembrane</keyword>
<evidence type="ECO:0000313" key="2">
    <source>
        <dbReference type="EMBL" id="KAF5902753.1"/>
    </source>
</evidence>
<name>A0A8J4U9C5_CLAMG</name>
<reference evidence="2" key="1">
    <citation type="submission" date="2020-07" db="EMBL/GenBank/DDBJ databases">
        <title>Clarias magur genome sequencing, assembly and annotation.</title>
        <authorList>
            <person name="Kushwaha B."/>
            <person name="Kumar R."/>
            <person name="Das P."/>
            <person name="Joshi C.G."/>
            <person name="Kumar D."/>
            <person name="Nagpure N.S."/>
            <person name="Pandey M."/>
            <person name="Agarwal S."/>
            <person name="Srivastava S."/>
            <person name="Singh M."/>
            <person name="Sahoo L."/>
            <person name="Jayasankar P."/>
            <person name="Meher P.K."/>
            <person name="Koringa P.G."/>
            <person name="Iquebal M.A."/>
            <person name="Das S.P."/>
            <person name="Bit A."/>
            <person name="Patnaik S."/>
            <person name="Patel N."/>
            <person name="Shah T.M."/>
            <person name="Hinsu A."/>
            <person name="Jena J.K."/>
        </authorList>
    </citation>
    <scope>NUCLEOTIDE SEQUENCE</scope>
    <source>
        <strain evidence="2">CIFAMagur01</strain>
        <tissue evidence="2">Testis</tissue>
    </source>
</reference>
<comment type="caution">
    <text evidence="2">The sequence shown here is derived from an EMBL/GenBank/DDBJ whole genome shotgun (WGS) entry which is preliminary data.</text>
</comment>
<keyword evidence="1" id="KW-0472">Membrane</keyword>
<feature type="transmembrane region" description="Helical" evidence="1">
    <location>
        <begin position="12"/>
        <end position="36"/>
    </location>
</feature>
<evidence type="ECO:0000256" key="1">
    <source>
        <dbReference type="SAM" id="Phobius"/>
    </source>
</evidence>
<feature type="non-terminal residue" evidence="2">
    <location>
        <position position="1"/>
    </location>
</feature>
<organism evidence="2 3">
    <name type="scientific">Clarias magur</name>
    <name type="common">Asian catfish</name>
    <name type="synonym">Macropteronotus magur</name>
    <dbReference type="NCBI Taxonomy" id="1594786"/>
    <lineage>
        <taxon>Eukaryota</taxon>
        <taxon>Metazoa</taxon>
        <taxon>Chordata</taxon>
        <taxon>Craniata</taxon>
        <taxon>Vertebrata</taxon>
        <taxon>Euteleostomi</taxon>
        <taxon>Actinopterygii</taxon>
        <taxon>Neopterygii</taxon>
        <taxon>Teleostei</taxon>
        <taxon>Ostariophysi</taxon>
        <taxon>Siluriformes</taxon>
        <taxon>Clariidae</taxon>
        <taxon>Clarias</taxon>
    </lineage>
</organism>
<dbReference type="EMBL" id="QNUK01000085">
    <property type="protein sequence ID" value="KAF5902753.1"/>
    <property type="molecule type" value="Genomic_DNA"/>
</dbReference>
<dbReference type="AlphaFoldDB" id="A0A8J4U9C5"/>
<keyword evidence="3" id="KW-1185">Reference proteome</keyword>
<evidence type="ECO:0000313" key="3">
    <source>
        <dbReference type="Proteomes" id="UP000727407"/>
    </source>
</evidence>
<sequence length="55" mass="5659">KMDKSQSQEKKLWNAAALVGSAGILGIAAGSFKLLITIRASVGMKVSIALVTLTA</sequence>
<gene>
    <name evidence="2" type="primary">atpC</name>
    <name evidence="2" type="ORF">DAT39_007568</name>
</gene>
<protein>
    <submittedName>
        <fullName evidence="2">ATP synthase epsilon chain</fullName>
    </submittedName>
</protein>
<keyword evidence="1" id="KW-1133">Transmembrane helix</keyword>
<feature type="non-terminal residue" evidence="2">
    <location>
        <position position="55"/>
    </location>
</feature>
<dbReference type="Proteomes" id="UP000727407">
    <property type="component" value="Unassembled WGS sequence"/>
</dbReference>